<feature type="transmembrane region" description="Helical" evidence="10">
    <location>
        <begin position="1240"/>
        <end position="1263"/>
    </location>
</feature>
<comment type="caution">
    <text evidence="12">The sequence shown here is derived from an EMBL/GenBank/DDBJ whole genome shotgun (WGS) entry which is preliminary data.</text>
</comment>
<evidence type="ECO:0000313" key="13">
    <source>
        <dbReference type="Proteomes" id="UP000325902"/>
    </source>
</evidence>
<dbReference type="InterPro" id="IPR029481">
    <property type="entry name" value="ABC_trans_N"/>
</dbReference>
<dbReference type="CDD" id="cd03233">
    <property type="entry name" value="ABCG_PDR_domain1"/>
    <property type="match status" value="1"/>
</dbReference>
<keyword evidence="7 10" id="KW-1133">Transmembrane helix</keyword>
<dbReference type="InterPro" id="IPR003439">
    <property type="entry name" value="ABC_transporter-like_ATP-bd"/>
</dbReference>
<feature type="region of interest" description="Disordered" evidence="9">
    <location>
        <begin position="107"/>
        <end position="168"/>
    </location>
</feature>
<dbReference type="InterPro" id="IPR013525">
    <property type="entry name" value="ABC2_TM"/>
</dbReference>
<feature type="transmembrane region" description="Helical" evidence="10">
    <location>
        <begin position="790"/>
        <end position="807"/>
    </location>
</feature>
<evidence type="ECO:0000256" key="7">
    <source>
        <dbReference type="ARBA" id="ARBA00022989"/>
    </source>
</evidence>
<feature type="transmembrane region" description="Helical" evidence="10">
    <location>
        <begin position="1284"/>
        <end position="1304"/>
    </location>
</feature>
<dbReference type="SMART" id="SM00382">
    <property type="entry name" value="AAA"/>
    <property type="match status" value="2"/>
</dbReference>
<comment type="subcellular location">
    <subcellularLocation>
        <location evidence="1">Membrane</location>
        <topology evidence="1">Multi-pass membrane protein</topology>
    </subcellularLocation>
</comment>
<dbReference type="InterPro" id="IPR003593">
    <property type="entry name" value="AAA+_ATPase"/>
</dbReference>
<dbReference type="OrthoDB" id="66620at2759"/>
<dbReference type="Pfam" id="PF01061">
    <property type="entry name" value="ABC2_membrane"/>
    <property type="match status" value="2"/>
</dbReference>
<dbReference type="Pfam" id="PF06422">
    <property type="entry name" value="PDR_CDR"/>
    <property type="match status" value="1"/>
</dbReference>
<keyword evidence="6" id="KW-0067">ATP-binding</keyword>
<feature type="transmembrane region" description="Helical" evidence="10">
    <location>
        <begin position="1376"/>
        <end position="1397"/>
    </location>
</feature>
<sequence length="1492" mass="164420">MASLRKLTFGRRNSTAANSEDGGDGDGGGGGGGGEGEQVGMTVLHNVRSHDGQQHTRSRSNTGTNTHGHSCWTLDGDVASVSYSESVPRQPEDSRIELIERRSAGDLHHHHLDDRRSLHSAHSKWTTNSSGAAKSPARLTTASTNASSSLRSRRRRGGAGTVEDRDRVRRIHRVASRYSSLPRYVDANGSRSNKNRYSNVVHDNPFQAPPGSELDPRGPAFSAKAWAQAVLQLQAAEPDKQPPRTAGVAFANLGVSGVAVDSEYQPTVGNAVLRGLESVRDACEWVFGGGGGRRARRKEILKGLDGIVEAGEMMLVLGPPGSGCSTLLKTLAGETHGVSVDEGSYLNYQGICAEQMHHDFRGDAIYTAEQDVHFPSMTVGDTLLFAARARSPRFLVGGIDHEGWAEHMRDVVMAMFGIGHTVDTKVGNEFVRGVSGGERKRVTIAEATLSRAPLQCWDNSTRGLDSANALEFCKNLRVQTEYLGVSACVAIYQASQNVYDIFDKVTVLYDGRQIYFGRCEDAKDYFLDLGFECPQRQTTADFLTSMTSPHERVVRQGYENRVPRTADEFAAVWRASDEYHRLLQDLREYNTKYSFGGEYLERFVESKRAQQARFAAEAFASMLTDIPYKVGNCIIFNVTLYFMTNLRREVSAFFFFLLLSFALTLAMSMLFRTIASVSRTISQAMVPATLLILAIVIFTGFAIPIQYMRGWCRWINWVDPVAYGFEALMANEFHGRQWSCSSFVPGYPGLAPMNKVCDAVGAKPGASYVDGDAYLRTAFRYEYAHRWRDFGAVVGFIFLFMLTYLIATEYISEKRSKGEVLVFRRGYVPNTSTRDDVETAARGQRGSIVGSPGAAGSITKQTSVFHWQNLCYDIKTAGGPKRLLDRVDGWIKPGTLTALMGVSGAGKTTLLDTLAARTTMGVVTGDALLDGRPRNINFQRSTGYVQQQDLHLETSTVREALNFSALLRQPAHVPRQEKLDYAGEVIKLLEMEEYADAVVGVPGEGLNVEQRRRLTIGVELAARPALLFLDEPTSGLDSQTSWAICDLIEKLTKAGQAVLITIHQPSAQLFERFDRLLLLHNGGTTIYFGDIGENSRTVIDYFEARCEESQRCPDQANPAEWLLEVIGAAPGCSSDIDWPRVWRDSPEYDAVCHELLRLREKPPLAKSEDGETASGEAAECREFAAPFGAQMREVTRRVFQQYWRTPTYIYSKFSVCFFSSLFIGLVFLNSPNTIQGLQNQMFAIFMLITIFGQLIQQFMPIFITQRTLYEARERPSKTYSWPTFLMASMIAELPYNTVASLLIYPPFYYLLGLQHRSTTTTTELAVTTATTTSSGSGGGERAGLMFLLVWVTLLFASTLAAAVAAPAATAEAGSNLAQLLVSLSLIFCGVLPPAPLLPPFWRWLNRVSPFTYLVAAALSAAVGGKDVRCAEDEVLRFELPGGGGGGKEELSCEAFLRPWVEAVGGGYAVPMDGDDDNKRMCGYFKYFGARDG</sequence>
<feature type="compositionally biased region" description="Polar residues" evidence="9">
    <location>
        <begin position="59"/>
        <end position="68"/>
    </location>
</feature>
<dbReference type="GO" id="GO:0016020">
    <property type="term" value="C:membrane"/>
    <property type="evidence" value="ECO:0007669"/>
    <property type="project" value="UniProtKB-SubCell"/>
</dbReference>
<dbReference type="CDD" id="cd03232">
    <property type="entry name" value="ABCG_PDR_domain2"/>
    <property type="match status" value="1"/>
</dbReference>
<keyword evidence="8 10" id="KW-0472">Membrane</keyword>
<feature type="compositionally biased region" description="Polar residues" evidence="9">
    <location>
        <begin position="189"/>
        <end position="198"/>
    </location>
</feature>
<feature type="region of interest" description="Disordered" evidence="9">
    <location>
        <begin position="185"/>
        <end position="211"/>
    </location>
</feature>
<evidence type="ECO:0000256" key="5">
    <source>
        <dbReference type="ARBA" id="ARBA00022741"/>
    </source>
</evidence>
<dbReference type="PANTHER" id="PTHR19241">
    <property type="entry name" value="ATP-BINDING CASSETTE TRANSPORTER"/>
    <property type="match status" value="1"/>
</dbReference>
<feature type="compositionally biased region" description="Low complexity" evidence="9">
    <location>
        <begin position="137"/>
        <end position="150"/>
    </location>
</feature>
<dbReference type="SUPFAM" id="SSF52540">
    <property type="entry name" value="P-loop containing nucleoside triphosphate hydrolases"/>
    <property type="match status" value="2"/>
</dbReference>
<reference evidence="12 13" key="1">
    <citation type="journal article" date="2019" name="Sci. Rep.">
        <title>A multi-omics analysis of the grapevine pathogen Lasiodiplodia theobromae reveals that temperature affects the expression of virulence- and pathogenicity-related genes.</title>
        <authorList>
            <person name="Felix C."/>
            <person name="Meneses R."/>
            <person name="Goncalves M.F.M."/>
            <person name="Tilleman L."/>
            <person name="Duarte A.S."/>
            <person name="Jorrin-Novo J.V."/>
            <person name="Van de Peer Y."/>
            <person name="Deforce D."/>
            <person name="Van Nieuwerburgh F."/>
            <person name="Esteves A.C."/>
            <person name="Alves A."/>
        </authorList>
    </citation>
    <scope>NUCLEOTIDE SEQUENCE [LARGE SCALE GENOMIC DNA]</scope>
    <source>
        <strain evidence="12 13">LA-SOL3</strain>
    </source>
</reference>
<evidence type="ECO:0000256" key="8">
    <source>
        <dbReference type="ARBA" id="ARBA00023136"/>
    </source>
</evidence>
<dbReference type="GO" id="GO:0140359">
    <property type="term" value="F:ABC-type transporter activity"/>
    <property type="evidence" value="ECO:0007669"/>
    <property type="project" value="InterPro"/>
</dbReference>
<evidence type="ECO:0000256" key="3">
    <source>
        <dbReference type="ARBA" id="ARBA00022448"/>
    </source>
</evidence>
<keyword evidence="5" id="KW-0547">Nucleotide-binding</keyword>
<feature type="transmembrane region" description="Helical" evidence="10">
    <location>
        <begin position="1209"/>
        <end position="1228"/>
    </location>
</feature>
<evidence type="ECO:0000256" key="1">
    <source>
        <dbReference type="ARBA" id="ARBA00004141"/>
    </source>
</evidence>
<evidence type="ECO:0000256" key="10">
    <source>
        <dbReference type="SAM" id="Phobius"/>
    </source>
</evidence>
<keyword evidence="3" id="KW-0813">Transport</keyword>
<evidence type="ECO:0000256" key="9">
    <source>
        <dbReference type="SAM" id="MobiDB-lite"/>
    </source>
</evidence>
<dbReference type="InterPro" id="IPR034001">
    <property type="entry name" value="ABCG_PDR_1"/>
</dbReference>
<gene>
    <name evidence="12" type="primary">ZRA1_6</name>
    <name evidence="12" type="ORF">DBV05_g3354</name>
</gene>
<dbReference type="Pfam" id="PF00005">
    <property type="entry name" value="ABC_tran"/>
    <property type="match status" value="2"/>
</dbReference>
<dbReference type="InterPro" id="IPR027417">
    <property type="entry name" value="P-loop_NTPase"/>
</dbReference>
<evidence type="ECO:0000313" key="12">
    <source>
        <dbReference type="EMBL" id="KAB2577980.1"/>
    </source>
</evidence>
<dbReference type="InterPro" id="IPR017871">
    <property type="entry name" value="ABC_transporter-like_CS"/>
</dbReference>
<evidence type="ECO:0000256" key="4">
    <source>
        <dbReference type="ARBA" id="ARBA00022692"/>
    </source>
</evidence>
<dbReference type="FunFam" id="3.40.50.300:FF:000054">
    <property type="entry name" value="ABC multidrug transporter atrF"/>
    <property type="match status" value="1"/>
</dbReference>
<feature type="transmembrane region" description="Helical" evidence="10">
    <location>
        <begin position="1342"/>
        <end position="1364"/>
    </location>
</feature>
<dbReference type="Gene3D" id="3.40.50.300">
    <property type="entry name" value="P-loop containing nucleotide triphosphate hydrolases"/>
    <property type="match status" value="2"/>
</dbReference>
<dbReference type="InterPro" id="IPR043926">
    <property type="entry name" value="ABCG_dom"/>
</dbReference>
<feature type="domain" description="ABC transporter" evidence="11">
    <location>
        <begin position="273"/>
        <end position="535"/>
    </location>
</feature>
<proteinExistence type="inferred from homology"/>
<dbReference type="Proteomes" id="UP000325902">
    <property type="component" value="Unassembled WGS sequence"/>
</dbReference>
<feature type="compositionally biased region" description="Basic and acidic residues" evidence="9">
    <location>
        <begin position="107"/>
        <end position="117"/>
    </location>
</feature>
<dbReference type="GO" id="GO:0005524">
    <property type="term" value="F:ATP binding"/>
    <property type="evidence" value="ECO:0007669"/>
    <property type="project" value="UniProtKB-KW"/>
</dbReference>
<feature type="compositionally biased region" description="Gly residues" evidence="9">
    <location>
        <begin position="25"/>
        <end position="37"/>
    </location>
</feature>
<protein>
    <submittedName>
        <fullName evidence="12">ZEB2-regulated ABC transporter 1</fullName>
    </submittedName>
</protein>
<dbReference type="PROSITE" id="PS00211">
    <property type="entry name" value="ABC_TRANSPORTER_1"/>
    <property type="match status" value="1"/>
</dbReference>
<dbReference type="Pfam" id="PF14510">
    <property type="entry name" value="ABC_trans_N"/>
    <property type="match status" value="1"/>
</dbReference>
<name>A0A5N5DK56_9PEZI</name>
<dbReference type="GO" id="GO:0016887">
    <property type="term" value="F:ATP hydrolysis activity"/>
    <property type="evidence" value="ECO:0007669"/>
    <property type="project" value="InterPro"/>
</dbReference>
<dbReference type="InterPro" id="IPR034003">
    <property type="entry name" value="ABCG_PDR_2"/>
</dbReference>
<evidence type="ECO:0000259" key="11">
    <source>
        <dbReference type="PROSITE" id="PS50893"/>
    </source>
</evidence>
<feature type="transmembrane region" description="Helical" evidence="10">
    <location>
        <begin position="652"/>
        <end position="672"/>
    </location>
</feature>
<feature type="domain" description="ABC transporter" evidence="11">
    <location>
        <begin position="865"/>
        <end position="1106"/>
    </location>
</feature>
<keyword evidence="4 10" id="KW-0812">Transmembrane</keyword>
<dbReference type="PROSITE" id="PS50893">
    <property type="entry name" value="ABC_TRANSPORTER_2"/>
    <property type="match status" value="2"/>
</dbReference>
<evidence type="ECO:0000256" key="6">
    <source>
        <dbReference type="ARBA" id="ARBA00022840"/>
    </source>
</evidence>
<feature type="compositionally biased region" description="Polar residues" evidence="9">
    <location>
        <begin position="123"/>
        <end position="132"/>
    </location>
</feature>
<dbReference type="InterPro" id="IPR010929">
    <property type="entry name" value="PDR_CDR_ABC"/>
</dbReference>
<keyword evidence="13" id="KW-1185">Reference proteome</keyword>
<comment type="similarity">
    <text evidence="2">Belongs to the ABC transporter superfamily. ABCG family. PDR (TC 3.A.1.205) subfamily.</text>
</comment>
<evidence type="ECO:0000256" key="2">
    <source>
        <dbReference type="ARBA" id="ARBA00006012"/>
    </source>
</evidence>
<feature type="region of interest" description="Disordered" evidence="9">
    <location>
        <begin position="1"/>
        <end position="69"/>
    </location>
</feature>
<accession>A0A5N5DK56</accession>
<dbReference type="Pfam" id="PF19055">
    <property type="entry name" value="ABC2_membrane_7"/>
    <property type="match status" value="1"/>
</dbReference>
<feature type="transmembrane region" description="Helical" evidence="10">
    <location>
        <begin position="684"/>
        <end position="707"/>
    </location>
</feature>
<organism evidence="12 13">
    <name type="scientific">Lasiodiplodia theobromae</name>
    <dbReference type="NCBI Taxonomy" id="45133"/>
    <lineage>
        <taxon>Eukaryota</taxon>
        <taxon>Fungi</taxon>
        <taxon>Dikarya</taxon>
        <taxon>Ascomycota</taxon>
        <taxon>Pezizomycotina</taxon>
        <taxon>Dothideomycetes</taxon>
        <taxon>Dothideomycetes incertae sedis</taxon>
        <taxon>Botryosphaeriales</taxon>
        <taxon>Botryosphaeriaceae</taxon>
        <taxon>Lasiodiplodia</taxon>
    </lineage>
</organism>
<dbReference type="EMBL" id="VCHE01000014">
    <property type="protein sequence ID" value="KAB2577980.1"/>
    <property type="molecule type" value="Genomic_DNA"/>
</dbReference>